<dbReference type="PROSITE" id="PS50157">
    <property type="entry name" value="ZINC_FINGER_C2H2_2"/>
    <property type="match status" value="1"/>
</dbReference>
<dbReference type="OMA" id="PMDINQK"/>
<gene>
    <name evidence="4" type="ORF">UREG_01403</name>
</gene>
<proteinExistence type="predicted"/>
<keyword evidence="1" id="KW-0479">Metal-binding</keyword>
<sequence length="656" mass="72811">MSEPQSHPRRRPFNGAALPSLLTSSNHGNGPASHVVAPYKRMLKKGATFHSPTTPSADECDPILYIPSLPRRAPTSSRALEEVIAAGERRVAGILGQVERDLAGIDGKSTRNRPSFPGDDFPVPRGLLHARVADTDPMDIDTAPYDSKFHSSRRLPPVDAKEHRVADSGIGSSILDAPLEKTPASGGVQHPLLSSHRSGSMTMESSKPLMRFGAFKQIERHILAPILGEQSFKPFHPIVETIPQRVRNNNITCLRDLEKILLFVPLNETISKGSYMQYGRFTIHCLHTAVRHLNDRDQCLPADRPYTNGYFLDLVAQVQGYAATIAAARNSRSSRDQKGNNLDYSSGEELVLEGGLSSSGRPAELVRRKKDVAISLQTGEPYVESKPTIPIMKRALSVEAGDDSVMRSMARRKKNEPPLNINKKCDHCDRIFRRPCDLSKHEKTHTRPWKCTEPGCKYSKTGWPTEKERDRHVNDKHCKSPRLFNCRFPPCTYQSKRESNCKQHMEKAHGWVYVRSKNTGKGSDRGSPHTPPSFNPSPTIAPGIPTPISTVACSPYMSPYQPQLEHQLLAIASDDTPNNNTMQLELKDQLQPMLTTFNPGAFGLGDAHDFFGLGDAHDLSNTFGMDFDLYPEIPGNGLVDNASPFAQDFDWQTFLC</sequence>
<evidence type="ECO:0000313" key="4">
    <source>
        <dbReference type="EMBL" id="EEP76554.1"/>
    </source>
</evidence>
<dbReference type="GO" id="GO:0008270">
    <property type="term" value="F:zinc ion binding"/>
    <property type="evidence" value="ECO:0007669"/>
    <property type="project" value="UniProtKB-KW"/>
</dbReference>
<evidence type="ECO:0000256" key="1">
    <source>
        <dbReference type="PROSITE-ProRule" id="PRU00042"/>
    </source>
</evidence>
<dbReference type="EMBL" id="CH476615">
    <property type="protein sequence ID" value="EEP76554.1"/>
    <property type="molecule type" value="Genomic_DNA"/>
</dbReference>
<dbReference type="OrthoDB" id="9368434at2759"/>
<keyword evidence="1" id="KW-0863">Zinc-finger</keyword>
<evidence type="ECO:0000256" key="2">
    <source>
        <dbReference type="SAM" id="MobiDB-lite"/>
    </source>
</evidence>
<organism evidence="4 5">
    <name type="scientific">Uncinocarpus reesii (strain UAMH 1704)</name>
    <dbReference type="NCBI Taxonomy" id="336963"/>
    <lineage>
        <taxon>Eukaryota</taxon>
        <taxon>Fungi</taxon>
        <taxon>Dikarya</taxon>
        <taxon>Ascomycota</taxon>
        <taxon>Pezizomycotina</taxon>
        <taxon>Eurotiomycetes</taxon>
        <taxon>Eurotiomycetidae</taxon>
        <taxon>Onygenales</taxon>
        <taxon>Onygenaceae</taxon>
        <taxon>Uncinocarpus</taxon>
    </lineage>
</organism>
<dbReference type="SMART" id="SM00355">
    <property type="entry name" value="ZnF_C2H2"/>
    <property type="match status" value="3"/>
</dbReference>
<dbReference type="InParanoid" id="C4JHX8"/>
<dbReference type="PROSITE" id="PS00028">
    <property type="entry name" value="ZINC_FINGER_C2H2_1"/>
    <property type="match status" value="1"/>
</dbReference>
<dbReference type="InterPro" id="IPR013087">
    <property type="entry name" value="Znf_C2H2_type"/>
</dbReference>
<protein>
    <recommendedName>
        <fullName evidence="3">C2H2-type domain-containing protein</fullName>
    </recommendedName>
</protein>
<feature type="region of interest" description="Disordered" evidence="2">
    <location>
        <begin position="516"/>
        <end position="542"/>
    </location>
</feature>
<dbReference type="eggNOG" id="ENOG502S2AR">
    <property type="taxonomic scope" value="Eukaryota"/>
</dbReference>
<feature type="region of interest" description="Disordered" evidence="2">
    <location>
        <begin position="1"/>
        <end position="34"/>
    </location>
</feature>
<evidence type="ECO:0000259" key="3">
    <source>
        <dbReference type="PROSITE" id="PS50157"/>
    </source>
</evidence>
<dbReference type="HOGENOM" id="CLU_008243_1_0_1"/>
<dbReference type="KEGG" id="ure:UREG_01403"/>
<reference evidence="5" key="1">
    <citation type="journal article" date="2009" name="Genome Res.">
        <title>Comparative genomic analyses of the human fungal pathogens Coccidioides and their relatives.</title>
        <authorList>
            <person name="Sharpton T.J."/>
            <person name="Stajich J.E."/>
            <person name="Rounsley S.D."/>
            <person name="Gardner M.J."/>
            <person name="Wortman J.R."/>
            <person name="Jordar V.S."/>
            <person name="Maiti R."/>
            <person name="Kodira C.D."/>
            <person name="Neafsey D.E."/>
            <person name="Zeng Q."/>
            <person name="Hung C.-Y."/>
            <person name="McMahan C."/>
            <person name="Muszewska A."/>
            <person name="Grynberg M."/>
            <person name="Mandel M.A."/>
            <person name="Kellner E.M."/>
            <person name="Barker B.M."/>
            <person name="Galgiani J.N."/>
            <person name="Orbach M.J."/>
            <person name="Kirkland T.N."/>
            <person name="Cole G.T."/>
            <person name="Henn M.R."/>
            <person name="Birren B.W."/>
            <person name="Taylor J.W."/>
        </authorList>
    </citation>
    <scope>NUCLEOTIDE SEQUENCE [LARGE SCALE GENOMIC DNA]</scope>
    <source>
        <strain evidence="5">UAMH 1704</strain>
    </source>
</reference>
<keyword evidence="1" id="KW-0862">Zinc</keyword>
<keyword evidence="5" id="KW-1185">Reference proteome</keyword>
<evidence type="ECO:0000313" key="5">
    <source>
        <dbReference type="Proteomes" id="UP000002058"/>
    </source>
</evidence>
<dbReference type="AlphaFoldDB" id="C4JHX8"/>
<feature type="region of interest" description="Disordered" evidence="2">
    <location>
        <begin position="143"/>
        <end position="163"/>
    </location>
</feature>
<dbReference type="RefSeq" id="XP_002541887.1">
    <property type="nucleotide sequence ID" value="XM_002541841.1"/>
</dbReference>
<dbReference type="Proteomes" id="UP000002058">
    <property type="component" value="Unassembled WGS sequence"/>
</dbReference>
<feature type="region of interest" description="Disordered" evidence="2">
    <location>
        <begin position="105"/>
        <end position="124"/>
    </location>
</feature>
<dbReference type="GeneID" id="8442732"/>
<dbReference type="STRING" id="336963.C4JHX8"/>
<dbReference type="VEuPathDB" id="FungiDB:UREG_01403"/>
<accession>C4JHX8</accession>
<name>C4JHX8_UNCRE</name>
<feature type="domain" description="C2H2-type" evidence="3">
    <location>
        <begin position="423"/>
        <end position="450"/>
    </location>
</feature>